<keyword evidence="1" id="KW-0812">Transmembrane</keyword>
<organism evidence="2 3">
    <name type="scientific">Candidatus Curtissbacteria bacterium RIFCSPHIGHO2_01_FULL_41_13</name>
    <dbReference type="NCBI Taxonomy" id="1797745"/>
    <lineage>
        <taxon>Bacteria</taxon>
        <taxon>Candidatus Curtissiibacteriota</taxon>
    </lineage>
</organism>
<dbReference type="Proteomes" id="UP000177069">
    <property type="component" value="Unassembled WGS sequence"/>
</dbReference>
<dbReference type="EMBL" id="MFBA01000025">
    <property type="protein sequence ID" value="OGD85488.1"/>
    <property type="molecule type" value="Genomic_DNA"/>
</dbReference>
<evidence type="ECO:0000256" key="1">
    <source>
        <dbReference type="SAM" id="Phobius"/>
    </source>
</evidence>
<proteinExistence type="predicted"/>
<accession>A0A1F5G0V8</accession>
<evidence type="ECO:0000313" key="3">
    <source>
        <dbReference type="Proteomes" id="UP000177069"/>
    </source>
</evidence>
<feature type="transmembrane region" description="Helical" evidence="1">
    <location>
        <begin position="194"/>
        <end position="213"/>
    </location>
</feature>
<feature type="transmembrane region" description="Helical" evidence="1">
    <location>
        <begin position="233"/>
        <end position="258"/>
    </location>
</feature>
<name>A0A1F5G0V8_9BACT</name>
<sequence>MPTAGYLALIAFLTFCFLSPFFPAYTVYGQTLPTSGQVAVNIQVADSQIAAGDIVSVTKEGLARTSSEYDILMYGVVASDPVLSVAQRDANTRPIVSSGQTQVRFSAKNGAVEIGDFITSSDEPGVGQKATKPGYVLGKALEGYGDTTKTALVSITVERGFYQGNLPAAGPLSVVSALALAIADPSRSGQLFRYVLSAIVGIMTILIAAFSFIKFVNTGLEAIGRNPLAKKTIVGGMILSGTLVFIFSSLGIAVAWAIMRLGK</sequence>
<keyword evidence="1" id="KW-1133">Transmembrane helix</keyword>
<evidence type="ECO:0000313" key="2">
    <source>
        <dbReference type="EMBL" id="OGD85488.1"/>
    </source>
</evidence>
<reference evidence="2 3" key="1">
    <citation type="journal article" date="2016" name="Nat. Commun.">
        <title>Thousands of microbial genomes shed light on interconnected biogeochemical processes in an aquifer system.</title>
        <authorList>
            <person name="Anantharaman K."/>
            <person name="Brown C.T."/>
            <person name="Hug L.A."/>
            <person name="Sharon I."/>
            <person name="Castelle C.J."/>
            <person name="Probst A.J."/>
            <person name="Thomas B.C."/>
            <person name="Singh A."/>
            <person name="Wilkins M.J."/>
            <person name="Karaoz U."/>
            <person name="Brodie E.L."/>
            <person name="Williams K.H."/>
            <person name="Hubbard S.S."/>
            <person name="Banfield J.F."/>
        </authorList>
    </citation>
    <scope>NUCLEOTIDE SEQUENCE [LARGE SCALE GENOMIC DNA]</scope>
</reference>
<dbReference type="AlphaFoldDB" id="A0A1F5G0V8"/>
<comment type="caution">
    <text evidence="2">The sequence shown here is derived from an EMBL/GenBank/DDBJ whole genome shotgun (WGS) entry which is preliminary data.</text>
</comment>
<gene>
    <name evidence="2" type="ORF">A2696_01065</name>
</gene>
<protein>
    <submittedName>
        <fullName evidence="2">Uncharacterized protein</fullName>
    </submittedName>
</protein>
<keyword evidence="1" id="KW-0472">Membrane</keyword>